<dbReference type="EMBL" id="JARK01000338">
    <property type="protein sequence ID" value="EYC38163.1"/>
    <property type="molecule type" value="Genomic_DNA"/>
</dbReference>
<sequence>MYNSALKSCPASEPNNSYYNEMASTVRLHIDIAKRQLRKALGEMETQHAEPAQIQQLKDDDLLTTYEEQTLAH</sequence>
<evidence type="ECO:0000313" key="2">
    <source>
        <dbReference type="Proteomes" id="UP000024635"/>
    </source>
</evidence>
<evidence type="ECO:0000313" key="1">
    <source>
        <dbReference type="EMBL" id="EYC38163.1"/>
    </source>
</evidence>
<protein>
    <submittedName>
        <fullName evidence="1">Uncharacterized protein</fullName>
    </submittedName>
</protein>
<dbReference type="AlphaFoldDB" id="A0A016WGN5"/>
<name>A0A016WGN5_9BILA</name>
<proteinExistence type="predicted"/>
<keyword evidence="2" id="KW-1185">Reference proteome</keyword>
<organism evidence="1 2">
    <name type="scientific">Ancylostoma ceylanicum</name>
    <dbReference type="NCBI Taxonomy" id="53326"/>
    <lineage>
        <taxon>Eukaryota</taxon>
        <taxon>Metazoa</taxon>
        <taxon>Ecdysozoa</taxon>
        <taxon>Nematoda</taxon>
        <taxon>Chromadorea</taxon>
        <taxon>Rhabditida</taxon>
        <taxon>Rhabditina</taxon>
        <taxon>Rhabditomorpha</taxon>
        <taxon>Strongyloidea</taxon>
        <taxon>Ancylostomatidae</taxon>
        <taxon>Ancylostomatinae</taxon>
        <taxon>Ancylostoma</taxon>
    </lineage>
</organism>
<reference evidence="2" key="1">
    <citation type="journal article" date="2015" name="Nat. Genet.">
        <title>The genome and transcriptome of the zoonotic hookworm Ancylostoma ceylanicum identify infection-specific gene families.</title>
        <authorList>
            <person name="Schwarz E.M."/>
            <person name="Hu Y."/>
            <person name="Antoshechkin I."/>
            <person name="Miller M.M."/>
            <person name="Sternberg P.W."/>
            <person name="Aroian R.V."/>
        </authorList>
    </citation>
    <scope>NUCLEOTIDE SEQUENCE</scope>
    <source>
        <strain evidence="2">HY135</strain>
    </source>
</reference>
<dbReference type="Proteomes" id="UP000024635">
    <property type="component" value="Unassembled WGS sequence"/>
</dbReference>
<comment type="caution">
    <text evidence="1">The sequence shown here is derived from an EMBL/GenBank/DDBJ whole genome shotgun (WGS) entry which is preliminary data.</text>
</comment>
<accession>A0A016WGN5</accession>
<gene>
    <name evidence="1" type="primary">Acey_s0738.g1954</name>
    <name evidence="1" type="ORF">Y032_0738g1954</name>
</gene>